<dbReference type="InterPro" id="IPR051089">
    <property type="entry name" value="prtT"/>
</dbReference>
<evidence type="ECO:0008006" key="9">
    <source>
        <dbReference type="Google" id="ProtNLM"/>
    </source>
</evidence>
<protein>
    <recommendedName>
        <fullName evidence="9">Transcription factor domain-containing protein</fullName>
    </recommendedName>
</protein>
<dbReference type="PANTHER" id="PTHR31845">
    <property type="entry name" value="FINGER DOMAIN PROTEIN, PUTATIVE-RELATED"/>
    <property type="match status" value="1"/>
</dbReference>
<evidence type="ECO:0000256" key="4">
    <source>
        <dbReference type="ARBA" id="ARBA00023163"/>
    </source>
</evidence>
<evidence type="ECO:0000256" key="1">
    <source>
        <dbReference type="ARBA" id="ARBA00004123"/>
    </source>
</evidence>
<dbReference type="PANTHER" id="PTHR31845:SF19">
    <property type="entry name" value="TRANSCRIPTION FACTOR DOMAIN-CONTAINING PROTEIN"/>
    <property type="match status" value="1"/>
</dbReference>
<dbReference type="STRING" id="56646.A0A2L2T8F4"/>
<accession>A0A2L2T8F4</accession>
<organism evidence="7 8">
    <name type="scientific">Fusarium venenatum</name>
    <dbReference type="NCBI Taxonomy" id="56646"/>
    <lineage>
        <taxon>Eukaryota</taxon>
        <taxon>Fungi</taxon>
        <taxon>Dikarya</taxon>
        <taxon>Ascomycota</taxon>
        <taxon>Pezizomycotina</taxon>
        <taxon>Sordariomycetes</taxon>
        <taxon>Hypocreomycetidae</taxon>
        <taxon>Hypocreales</taxon>
        <taxon>Nectriaceae</taxon>
        <taxon>Fusarium</taxon>
    </lineage>
</organism>
<keyword evidence="4" id="KW-0804">Transcription</keyword>
<evidence type="ECO:0000313" key="8">
    <source>
        <dbReference type="Proteomes" id="UP000245910"/>
    </source>
</evidence>
<feature type="compositionally biased region" description="Polar residues" evidence="6">
    <location>
        <begin position="35"/>
        <end position="53"/>
    </location>
</feature>
<dbReference type="EMBL" id="LN649230">
    <property type="protein sequence ID" value="CEI61501.1"/>
    <property type="molecule type" value="Genomic_DNA"/>
</dbReference>
<dbReference type="CDD" id="cd12148">
    <property type="entry name" value="fungal_TF_MHR"/>
    <property type="match status" value="1"/>
</dbReference>
<evidence type="ECO:0000256" key="3">
    <source>
        <dbReference type="ARBA" id="ARBA00023125"/>
    </source>
</evidence>
<dbReference type="GO" id="GO:0000981">
    <property type="term" value="F:DNA-binding transcription factor activity, RNA polymerase II-specific"/>
    <property type="evidence" value="ECO:0007669"/>
    <property type="project" value="TreeGrafter"/>
</dbReference>
<dbReference type="GO" id="GO:0000976">
    <property type="term" value="F:transcription cis-regulatory region binding"/>
    <property type="evidence" value="ECO:0007669"/>
    <property type="project" value="TreeGrafter"/>
</dbReference>
<keyword evidence="8" id="KW-1185">Reference proteome</keyword>
<name>A0A2L2T8F4_9HYPO</name>
<evidence type="ECO:0000256" key="5">
    <source>
        <dbReference type="ARBA" id="ARBA00023242"/>
    </source>
</evidence>
<reference evidence="8" key="1">
    <citation type="submission" date="2014-10" db="EMBL/GenBank/DDBJ databases">
        <authorList>
            <person name="King R."/>
        </authorList>
    </citation>
    <scope>NUCLEOTIDE SEQUENCE [LARGE SCALE GENOMIC DNA]</scope>
    <source>
        <strain evidence="8">A3/5</strain>
    </source>
</reference>
<dbReference type="GO" id="GO:0005634">
    <property type="term" value="C:nucleus"/>
    <property type="evidence" value="ECO:0007669"/>
    <property type="project" value="UniProtKB-SubCell"/>
</dbReference>
<keyword evidence="3" id="KW-0238">DNA-binding</keyword>
<evidence type="ECO:0000256" key="2">
    <source>
        <dbReference type="ARBA" id="ARBA00023015"/>
    </source>
</evidence>
<dbReference type="Proteomes" id="UP000245910">
    <property type="component" value="Chromosome II"/>
</dbReference>
<dbReference type="AlphaFoldDB" id="A0A2L2T8F4"/>
<evidence type="ECO:0000256" key="6">
    <source>
        <dbReference type="SAM" id="MobiDB-lite"/>
    </source>
</evidence>
<feature type="region of interest" description="Disordered" evidence="6">
    <location>
        <begin position="34"/>
        <end position="60"/>
    </location>
</feature>
<keyword evidence="2" id="KW-0805">Transcription regulation</keyword>
<sequence length="618" mass="70575">MKCVSSNSASPTCDRCERSGKRCIYETHRRGPGFNNRTLGSYSAPSGSEQSPFTPGKLGTTLDTKTTLGTKSSNRLDLLMQNPNSTTNPVKNHDPIEMGLISRPSAQILFEGFFEHFNSLVGLLDPHLYSFIYTRSRSSLLFTMVLAIAARIFHPQSYKTIKDHSEALLGRALLACDSAIENIWAIICMYHWKDTNDKRGEVLIGFASRMAAYAEWNIPHRDTSEGRHVLDLAELELRQERDRQRVFAILYYSERTLTYLTKHPPNTSLVIPKTISRTWIDSTKFSYRLGDCTSVSSLETTNIVNEVYESITKFGDRHDSHPKLVADFENFHNAMSSFNKRIEEWGDEWCTIYSNFPNLQPPQQFITLLQRDYTCLYFNTIHLHMLLESDDRSFLGDQIAHTTCICFSSAFGILQRAVHFGEMDVIYYLWDNAHKMIAYAAMLVPKFLAQGINEPTTLKQEATLILDQATTAYLIASRSMRIRESDTPAYKTGDDNRVYTQARLLSIILAILNDATSYTEESSESRGAPDIPFNPDLPWLEEDETPFNFFTEDRTNHLESQNIGFDDHTFTQPDYLSSYVSQEYEKLDLVEDRDFLNSMYLNAGLLPLQESGILSWNP</sequence>
<proteinExistence type="predicted"/>
<keyword evidence="5" id="KW-0539">Nucleus</keyword>
<evidence type="ECO:0000313" key="7">
    <source>
        <dbReference type="EMBL" id="CEI61501.1"/>
    </source>
</evidence>
<comment type="subcellular location">
    <subcellularLocation>
        <location evidence="1">Nucleus</location>
    </subcellularLocation>
</comment>